<dbReference type="Gene3D" id="2.160.10.10">
    <property type="entry name" value="Hexapeptide repeat proteins"/>
    <property type="match status" value="1"/>
</dbReference>
<dbReference type="EMBL" id="JAAGOH010000025">
    <property type="protein sequence ID" value="NDY92956.1"/>
    <property type="molecule type" value="Genomic_DNA"/>
</dbReference>
<dbReference type="InterPro" id="IPR001451">
    <property type="entry name" value="Hexapep"/>
</dbReference>
<organism evidence="1 2">
    <name type="scientific">Ideonella livida</name>
    <dbReference type="NCBI Taxonomy" id="2707176"/>
    <lineage>
        <taxon>Bacteria</taxon>
        <taxon>Pseudomonadati</taxon>
        <taxon>Pseudomonadota</taxon>
        <taxon>Betaproteobacteria</taxon>
        <taxon>Burkholderiales</taxon>
        <taxon>Sphaerotilaceae</taxon>
        <taxon>Ideonella</taxon>
    </lineage>
</organism>
<comment type="caution">
    <text evidence="1">The sequence shown here is derived from an EMBL/GenBank/DDBJ whole genome shotgun (WGS) entry which is preliminary data.</text>
</comment>
<dbReference type="SUPFAM" id="SSF51161">
    <property type="entry name" value="Trimeric LpxA-like enzymes"/>
    <property type="match status" value="1"/>
</dbReference>
<dbReference type="CDD" id="cd04645">
    <property type="entry name" value="LbH_gamma_CA_like"/>
    <property type="match status" value="1"/>
</dbReference>
<accession>A0A7C9PIS5</accession>
<sequence length="175" mass="18368">MALYELDGVAPVVPDSAWVAESAEVIGRVELGEDVSVWPGCLIRGDQPEPVRIGRGSNVQEATVMHSDAGVPLTIGEDVTIGHRATLHGCTIGDGSLIGIGAVVLNGARIGRHCLVGAGALVTEGKVFPDGVLIVGSPAVVKRELSPEQIERLKLSAQHYVANGQRFKTRLHRVG</sequence>
<dbReference type="AlphaFoldDB" id="A0A7C9PIS5"/>
<dbReference type="PANTHER" id="PTHR13061">
    <property type="entry name" value="DYNACTIN SUBUNIT P25"/>
    <property type="match status" value="1"/>
</dbReference>
<gene>
    <name evidence="1" type="ORF">G3A44_17320</name>
</gene>
<dbReference type="Pfam" id="PF00132">
    <property type="entry name" value="Hexapep"/>
    <property type="match status" value="1"/>
</dbReference>
<keyword evidence="2" id="KW-1185">Reference proteome</keyword>
<dbReference type="RefSeq" id="WP_163459010.1">
    <property type="nucleotide sequence ID" value="NZ_JAAGOH010000025.1"/>
</dbReference>
<proteinExistence type="predicted"/>
<dbReference type="PANTHER" id="PTHR13061:SF29">
    <property type="entry name" value="GAMMA CARBONIC ANHYDRASE-LIKE 1, MITOCHONDRIAL-RELATED"/>
    <property type="match status" value="1"/>
</dbReference>
<dbReference type="InterPro" id="IPR047324">
    <property type="entry name" value="LbH_gamma_CA-like"/>
</dbReference>
<dbReference type="Proteomes" id="UP000484255">
    <property type="component" value="Unassembled WGS sequence"/>
</dbReference>
<reference evidence="1 2" key="1">
    <citation type="submission" date="2020-02" db="EMBL/GenBank/DDBJ databases">
        <title>Ideonella bacterium strain TBM-1.</title>
        <authorList>
            <person name="Chen W.-M."/>
        </authorList>
    </citation>
    <scope>NUCLEOTIDE SEQUENCE [LARGE SCALE GENOMIC DNA]</scope>
    <source>
        <strain evidence="1 2">TBM-1</strain>
    </source>
</reference>
<dbReference type="InterPro" id="IPR050484">
    <property type="entry name" value="Transf_Hexapept/Carb_Anhydrase"/>
</dbReference>
<name>A0A7C9PIS5_9BURK</name>
<evidence type="ECO:0000313" key="2">
    <source>
        <dbReference type="Proteomes" id="UP000484255"/>
    </source>
</evidence>
<protein>
    <submittedName>
        <fullName evidence="1">Gamma carbonic anhydrase family protein</fullName>
    </submittedName>
</protein>
<evidence type="ECO:0000313" key="1">
    <source>
        <dbReference type="EMBL" id="NDY92956.1"/>
    </source>
</evidence>
<dbReference type="InterPro" id="IPR011004">
    <property type="entry name" value="Trimer_LpxA-like_sf"/>
</dbReference>